<feature type="non-terminal residue" evidence="3">
    <location>
        <position position="1"/>
    </location>
</feature>
<evidence type="ECO:0000256" key="1">
    <source>
        <dbReference type="SAM" id="Phobius"/>
    </source>
</evidence>
<keyword evidence="1" id="KW-0472">Membrane</keyword>
<keyword evidence="1" id="KW-1133">Transmembrane helix</keyword>
<comment type="caution">
    <text evidence="3">The sequence shown here is derived from an EMBL/GenBank/DDBJ whole genome shotgun (WGS) entry which is preliminary data.</text>
</comment>
<dbReference type="InterPro" id="IPR056924">
    <property type="entry name" value="SH3_Tf2-1"/>
</dbReference>
<proteinExistence type="predicted"/>
<dbReference type="Proteomes" id="UP000478052">
    <property type="component" value="Unassembled WGS sequence"/>
</dbReference>
<feature type="transmembrane region" description="Helical" evidence="1">
    <location>
        <begin position="573"/>
        <end position="594"/>
    </location>
</feature>
<dbReference type="OrthoDB" id="6623502at2759"/>
<name>A0A6G0VR27_APHCR</name>
<feature type="domain" description="Tf2-1-like SH3-like" evidence="2">
    <location>
        <begin position="70"/>
        <end position="118"/>
    </location>
</feature>
<organism evidence="3 4">
    <name type="scientific">Aphis craccivora</name>
    <name type="common">Cowpea aphid</name>
    <dbReference type="NCBI Taxonomy" id="307492"/>
    <lineage>
        <taxon>Eukaryota</taxon>
        <taxon>Metazoa</taxon>
        <taxon>Ecdysozoa</taxon>
        <taxon>Arthropoda</taxon>
        <taxon>Hexapoda</taxon>
        <taxon>Insecta</taxon>
        <taxon>Pterygota</taxon>
        <taxon>Neoptera</taxon>
        <taxon>Paraneoptera</taxon>
        <taxon>Hemiptera</taxon>
        <taxon>Sternorrhyncha</taxon>
        <taxon>Aphidomorpha</taxon>
        <taxon>Aphidoidea</taxon>
        <taxon>Aphididae</taxon>
        <taxon>Aphidini</taxon>
        <taxon>Aphis</taxon>
        <taxon>Aphis</taxon>
    </lineage>
</organism>
<sequence>NQPLDNKIIPNIDNFNLAKSLETLQEIRKEIPNIIRKQQQTQKLNYDKTHKTVNYLPSQKVLTKFQFQEANKSKKLAYKYRGPFKTTKKISDVNYEIELILNGKSTTDVIHVQRIKPFTDRKKTSSAIAEKKISITISSGAFFNEVPEVIVYDKKEKNNVDNLLEVENYCENKKNSYCYIIQQSLTLLKTLNININENKNLEKLAEIVRDTTEKQIQFFYTNEDKLKQQADKLKDVFVSDHKDLNQITSQLNYTTATNTLHADLQKLSEILRKDGFELAIKIDNLSLYYNIPITECQFSITQVLIKLKIPIREYKSDWKLFQYVPAHFKHKNAICVINSEKTYMAVNTINNEHRIISGIGLQHCDPPLSDLYYTPRFPSDSTLTPRCVESIFKNLPLEEINKYCYFQCVTQINNEETIIKQIGVNTYAITNPQPTLFIRKEVGNTTTSQQIYINYEHPGLIKVKLPCNHELFRNEQILIPKMYPCEISNNNKLTIQNVLPISWTNIKSLKIIHEEQKEKIYFTNLTEILNTDWTKDIPNFHINKQIKNYDQYFKDIILDGMPNRLIDDFLGDIIYITWLTFLTISIIFIFYKIYPV</sequence>
<evidence type="ECO:0000313" key="3">
    <source>
        <dbReference type="EMBL" id="KAF0705357.1"/>
    </source>
</evidence>
<evidence type="ECO:0000259" key="2">
    <source>
        <dbReference type="Pfam" id="PF24626"/>
    </source>
</evidence>
<feature type="non-terminal residue" evidence="3">
    <location>
        <position position="596"/>
    </location>
</feature>
<dbReference type="Pfam" id="PF24626">
    <property type="entry name" value="SH3_Tf2-1"/>
    <property type="match status" value="1"/>
</dbReference>
<keyword evidence="4" id="KW-1185">Reference proteome</keyword>
<gene>
    <name evidence="3" type="ORF">FWK35_00034391</name>
</gene>
<keyword evidence="1" id="KW-0812">Transmembrane</keyword>
<reference evidence="3 4" key="1">
    <citation type="submission" date="2019-08" db="EMBL/GenBank/DDBJ databases">
        <title>Whole genome of Aphis craccivora.</title>
        <authorList>
            <person name="Voronova N.V."/>
            <person name="Shulinski R.S."/>
            <person name="Bandarenka Y.V."/>
            <person name="Zhorov D.G."/>
            <person name="Warner D."/>
        </authorList>
    </citation>
    <scope>NUCLEOTIDE SEQUENCE [LARGE SCALE GENOMIC DNA]</scope>
    <source>
        <strain evidence="3">180601</strain>
        <tissue evidence="3">Whole Body</tissue>
    </source>
</reference>
<protein>
    <submittedName>
        <fullName evidence="3">Sodium-and chloride-dependent transporter XTRP3-like</fullName>
    </submittedName>
</protein>
<accession>A0A6G0VR27</accession>
<evidence type="ECO:0000313" key="4">
    <source>
        <dbReference type="Proteomes" id="UP000478052"/>
    </source>
</evidence>
<dbReference type="AlphaFoldDB" id="A0A6G0VR27"/>
<dbReference type="EMBL" id="VUJU01013265">
    <property type="protein sequence ID" value="KAF0705357.1"/>
    <property type="molecule type" value="Genomic_DNA"/>
</dbReference>